<dbReference type="AlphaFoldDB" id="C6SBS2"/>
<proteinExistence type="predicted"/>
<gene>
    <name evidence="2" type="ORF">NME_0735</name>
</gene>
<evidence type="ECO:0000313" key="2">
    <source>
        <dbReference type="EMBL" id="CBA05249.1"/>
    </source>
</evidence>
<feature type="region of interest" description="Disordered" evidence="1">
    <location>
        <begin position="1"/>
        <end position="34"/>
    </location>
</feature>
<evidence type="ECO:0000256" key="1">
    <source>
        <dbReference type="SAM" id="MobiDB-lite"/>
    </source>
</evidence>
<accession>C6SBS2</accession>
<sequence>MNRHRLKQQADGNKMPSETPKGFRRHWRRRYQAV</sequence>
<dbReference type="EMBL" id="AM889137">
    <property type="protein sequence ID" value="CBA05249.1"/>
    <property type="molecule type" value="Genomic_DNA"/>
</dbReference>
<organism evidence="2">
    <name type="scientific">Neisseria meningitidis alpha153</name>
    <dbReference type="NCBI Taxonomy" id="663926"/>
    <lineage>
        <taxon>Bacteria</taxon>
        <taxon>Pseudomonadati</taxon>
        <taxon>Pseudomonadota</taxon>
        <taxon>Betaproteobacteria</taxon>
        <taxon>Neisseriales</taxon>
        <taxon>Neisseriaceae</taxon>
        <taxon>Neisseria</taxon>
    </lineage>
</organism>
<protein>
    <submittedName>
        <fullName evidence="2">Uncharacterized protein</fullName>
    </submittedName>
</protein>
<feature type="compositionally biased region" description="Basic residues" evidence="1">
    <location>
        <begin position="22"/>
        <end position="34"/>
    </location>
</feature>
<reference evidence="2" key="1">
    <citation type="journal article" date="2008" name="Proc. Natl. Acad. Sci. U.S.A.">
        <title>Whole-genome comparison of disease and carriage strains provides insights into virulence evolution in Neisseria meningitidis.</title>
        <authorList>
            <person name="Schoen C."/>
            <person name="Blom J."/>
            <person name="Claus H."/>
            <person name="Schramm-Glueck A."/>
            <person name="Brandt P."/>
            <person name="Mueller T."/>
            <person name="Goesmann A."/>
            <person name="Joseph B."/>
            <person name="Konietzny S."/>
            <person name="Kurzai O."/>
            <person name="Schmitt C."/>
            <person name="Friedrich T."/>
            <person name="Linke B."/>
            <person name="Vogel U."/>
            <person name="Frosch M."/>
        </authorList>
    </citation>
    <scope>NUCLEOTIDE SEQUENCE</scope>
    <source>
        <strain evidence="2">Alpha153</strain>
    </source>
</reference>
<name>C6SBS2_NEIME</name>